<dbReference type="EMBL" id="BMAU01021224">
    <property type="protein sequence ID" value="GFY00981.1"/>
    <property type="molecule type" value="Genomic_DNA"/>
</dbReference>
<evidence type="ECO:0000313" key="2">
    <source>
        <dbReference type="EMBL" id="GFY00981.1"/>
    </source>
</evidence>
<feature type="compositionally biased region" description="Basic and acidic residues" evidence="1">
    <location>
        <begin position="65"/>
        <end position="90"/>
    </location>
</feature>
<sequence>MSNVDGNRRNWRNSEDVRRPSNGRNDYRGKYENGRQGTQWFESRNRFQKDDRRSNDRGYQFRNGGQKDDISRADPRNRGSSESFSRGDRKQRGRLNVLKVSDVQSD</sequence>
<proteinExistence type="predicted"/>
<evidence type="ECO:0000256" key="1">
    <source>
        <dbReference type="SAM" id="MobiDB-lite"/>
    </source>
</evidence>
<feature type="region of interest" description="Disordered" evidence="1">
    <location>
        <begin position="1"/>
        <end position="106"/>
    </location>
</feature>
<feature type="compositionally biased region" description="Basic and acidic residues" evidence="1">
    <location>
        <begin position="1"/>
        <end position="33"/>
    </location>
</feature>
<accession>A0A8X6S2T1</accession>
<protein>
    <submittedName>
        <fullName evidence="2">Uncharacterized protein</fullName>
    </submittedName>
</protein>
<evidence type="ECO:0000313" key="3">
    <source>
        <dbReference type="Proteomes" id="UP000887159"/>
    </source>
</evidence>
<dbReference type="Proteomes" id="UP000887159">
    <property type="component" value="Unassembled WGS sequence"/>
</dbReference>
<gene>
    <name evidence="2" type="primary">NCL1_47229</name>
    <name evidence="2" type="ORF">TNCV_1363871</name>
</gene>
<comment type="caution">
    <text evidence="2">The sequence shown here is derived from an EMBL/GenBank/DDBJ whole genome shotgun (WGS) entry which is preliminary data.</text>
</comment>
<dbReference type="AlphaFoldDB" id="A0A8X6S2T1"/>
<reference evidence="2" key="1">
    <citation type="submission" date="2020-08" db="EMBL/GenBank/DDBJ databases">
        <title>Multicomponent nature underlies the extraordinary mechanical properties of spider dragline silk.</title>
        <authorList>
            <person name="Kono N."/>
            <person name="Nakamura H."/>
            <person name="Mori M."/>
            <person name="Yoshida Y."/>
            <person name="Ohtoshi R."/>
            <person name="Malay A.D."/>
            <person name="Moran D.A.P."/>
            <person name="Tomita M."/>
            <person name="Numata K."/>
            <person name="Arakawa K."/>
        </authorList>
    </citation>
    <scope>NUCLEOTIDE SEQUENCE</scope>
</reference>
<feature type="compositionally biased region" description="Basic and acidic residues" evidence="1">
    <location>
        <begin position="43"/>
        <end position="56"/>
    </location>
</feature>
<organism evidence="2 3">
    <name type="scientific">Trichonephila clavipes</name>
    <name type="common">Golden silk orbweaver</name>
    <name type="synonym">Nephila clavipes</name>
    <dbReference type="NCBI Taxonomy" id="2585209"/>
    <lineage>
        <taxon>Eukaryota</taxon>
        <taxon>Metazoa</taxon>
        <taxon>Ecdysozoa</taxon>
        <taxon>Arthropoda</taxon>
        <taxon>Chelicerata</taxon>
        <taxon>Arachnida</taxon>
        <taxon>Araneae</taxon>
        <taxon>Araneomorphae</taxon>
        <taxon>Entelegynae</taxon>
        <taxon>Araneoidea</taxon>
        <taxon>Nephilidae</taxon>
        <taxon>Trichonephila</taxon>
    </lineage>
</organism>
<keyword evidence="3" id="KW-1185">Reference proteome</keyword>
<name>A0A8X6S2T1_TRICX</name>